<dbReference type="GO" id="GO:0019808">
    <property type="term" value="F:polyamine binding"/>
    <property type="evidence" value="ECO:0007669"/>
    <property type="project" value="InterPro"/>
</dbReference>
<comment type="subcellular location">
    <subcellularLocation>
        <location evidence="1">Periplasm</location>
    </subcellularLocation>
</comment>
<proteinExistence type="predicted"/>
<evidence type="ECO:0000256" key="3">
    <source>
        <dbReference type="ARBA" id="ARBA00022729"/>
    </source>
</evidence>
<dbReference type="PRINTS" id="PR00909">
    <property type="entry name" value="SPERMDNBNDNG"/>
</dbReference>
<dbReference type="Gene3D" id="3.40.190.10">
    <property type="entry name" value="Periplasmic binding protein-like II"/>
    <property type="match status" value="2"/>
</dbReference>
<reference evidence="5 6" key="1">
    <citation type="submission" date="2016-07" db="EMBL/GenBank/DDBJ databases">
        <title>High microdiversification within the ubiquitous acI lineage of Actinobacteria.</title>
        <authorList>
            <person name="Neuenschwander S.M."/>
            <person name="Salcher M."/>
            <person name="Ghai R."/>
            <person name="Pernthaler J."/>
        </authorList>
    </citation>
    <scope>NUCLEOTIDE SEQUENCE [LARGE SCALE GENOMIC DNA]</scope>
    <source>
        <strain evidence="5">MMS-IA-56</strain>
    </source>
</reference>
<evidence type="ECO:0000256" key="1">
    <source>
        <dbReference type="ARBA" id="ARBA00004418"/>
    </source>
</evidence>
<evidence type="ECO:0000313" key="6">
    <source>
        <dbReference type="Proteomes" id="UP000217215"/>
    </source>
</evidence>
<dbReference type="KEGG" id="psuf:A1sIA56_04480"/>
<evidence type="ECO:0000313" key="5">
    <source>
        <dbReference type="EMBL" id="ASY16156.1"/>
    </source>
</evidence>
<dbReference type="CDD" id="cd13590">
    <property type="entry name" value="PBP2_PotD_PotF_like"/>
    <property type="match status" value="1"/>
</dbReference>
<dbReference type="EMBL" id="CP016773">
    <property type="protein sequence ID" value="ASY16156.1"/>
    <property type="molecule type" value="Genomic_DNA"/>
</dbReference>
<evidence type="ECO:0000256" key="2">
    <source>
        <dbReference type="ARBA" id="ARBA00022448"/>
    </source>
</evidence>
<dbReference type="OrthoDB" id="9813777at2"/>
<keyword evidence="4" id="KW-0574">Periplasm</keyword>
<sequence length="389" mass="42128">MAKNPLSPEARSILNSHVSRRAVLAGAGAVAGVGALASCGIGGGSDSSNAVRWGNWPLYLDVDDSGKKYPTLEAFTKETGIDVKYFEDYNDNDEFFGKVQAQLKLGKDIGYDLVCPTDWMASRWIRLGYAQKFDAANVPNAVNILDTLASPSFDAKRESTLTWQGIMGGFGWNTEKNPKGIRTLEDLFSPANKGKIVVLSEMRDTVGIILRSQGVNLSTVTEDQFMNAVDFLAKKISDGWIRGVKGNEYAEDLTSGDATAVIGWSGDMFILKSENEGKFDFAIPESGGTISGDNMMIPSTVTAEAKVNAEKLINYYYEPAVAAEVAAYVNYVCPVKGAQAEMEKIDPDLASSEFIFPSAKTMANLSVFRSLTPTEETTWTEAFQKAAGN</sequence>
<organism evidence="5 6">
    <name type="scientific">Candidatus Planktophila sulfonica</name>
    <dbReference type="NCBI Taxonomy" id="1884904"/>
    <lineage>
        <taxon>Bacteria</taxon>
        <taxon>Bacillati</taxon>
        <taxon>Actinomycetota</taxon>
        <taxon>Actinomycetes</taxon>
        <taxon>Candidatus Nanopelagicales</taxon>
        <taxon>Candidatus Nanopelagicaceae</taxon>
        <taxon>Candidatus Planktophila</taxon>
    </lineage>
</organism>
<dbReference type="InterPro" id="IPR001188">
    <property type="entry name" value="Sperm_putr-bd"/>
</dbReference>
<dbReference type="GO" id="GO:0042597">
    <property type="term" value="C:periplasmic space"/>
    <property type="evidence" value="ECO:0007669"/>
    <property type="project" value="UniProtKB-SubCell"/>
</dbReference>
<dbReference type="InterPro" id="IPR006059">
    <property type="entry name" value="SBP"/>
</dbReference>
<keyword evidence="3" id="KW-0732">Signal</keyword>
<protein>
    <submittedName>
        <fullName evidence="5">Spermidine/putrescine transport system substrate-binding protein</fullName>
    </submittedName>
</protein>
<dbReference type="InterPro" id="IPR006311">
    <property type="entry name" value="TAT_signal"/>
</dbReference>
<keyword evidence="6" id="KW-1185">Reference proteome</keyword>
<dbReference type="PANTHER" id="PTHR30222:SF17">
    <property type="entry name" value="SPERMIDINE_PUTRESCINE-BINDING PERIPLASMIC PROTEIN"/>
    <property type="match status" value="1"/>
</dbReference>
<accession>A0A249KHE0</accession>
<gene>
    <name evidence="5" type="ORF">A1sIA56_04480</name>
</gene>
<dbReference type="GO" id="GO:0015846">
    <property type="term" value="P:polyamine transport"/>
    <property type="evidence" value="ECO:0007669"/>
    <property type="project" value="InterPro"/>
</dbReference>
<evidence type="ECO:0000256" key="4">
    <source>
        <dbReference type="ARBA" id="ARBA00022764"/>
    </source>
</evidence>
<dbReference type="PANTHER" id="PTHR30222">
    <property type="entry name" value="SPERMIDINE/PUTRESCINE-BINDING PERIPLASMIC PROTEIN"/>
    <property type="match status" value="1"/>
</dbReference>
<dbReference type="SUPFAM" id="SSF53850">
    <property type="entry name" value="Periplasmic binding protein-like II"/>
    <property type="match status" value="1"/>
</dbReference>
<dbReference type="PROSITE" id="PS51318">
    <property type="entry name" value="TAT"/>
    <property type="match status" value="1"/>
</dbReference>
<name>A0A249KHE0_9ACTN</name>
<dbReference type="Proteomes" id="UP000217215">
    <property type="component" value="Chromosome"/>
</dbReference>
<dbReference type="Pfam" id="PF13416">
    <property type="entry name" value="SBP_bac_8"/>
    <property type="match status" value="1"/>
</dbReference>
<dbReference type="RefSeq" id="WP_095673747.1">
    <property type="nucleotide sequence ID" value="NZ_CP016773.1"/>
</dbReference>
<dbReference type="AlphaFoldDB" id="A0A249KHE0"/>
<keyword evidence="2" id="KW-0813">Transport</keyword>